<name>A0A060S3Y6_PLARE</name>
<dbReference type="PhylomeDB" id="A0A060S3Y6"/>
<feature type="domain" description="THIF-type NAD/FAD binding fold" evidence="5">
    <location>
        <begin position="94"/>
        <end position="330"/>
    </location>
</feature>
<evidence type="ECO:0000256" key="1">
    <source>
        <dbReference type="ARBA" id="ARBA00022679"/>
    </source>
</evidence>
<dbReference type="GO" id="GO:0005524">
    <property type="term" value="F:ATP binding"/>
    <property type="evidence" value="ECO:0007669"/>
    <property type="project" value="UniProtKB-KW"/>
</dbReference>
<keyword evidence="2" id="KW-0547">Nucleotide-binding</keyword>
<dbReference type="GO" id="GO:0016779">
    <property type="term" value="F:nucleotidyltransferase activity"/>
    <property type="evidence" value="ECO:0007669"/>
    <property type="project" value="TreeGrafter"/>
</dbReference>
<proteinExistence type="predicted"/>
<keyword evidence="3" id="KW-0067">ATP-binding</keyword>
<evidence type="ECO:0000313" key="7">
    <source>
        <dbReference type="Proteomes" id="UP000027581"/>
    </source>
</evidence>
<dbReference type="Gene3D" id="3.40.50.720">
    <property type="entry name" value="NAD(P)-binding Rossmann-like Domain"/>
    <property type="match status" value="1"/>
</dbReference>
<dbReference type="PANTHER" id="PTHR10953:SF102">
    <property type="entry name" value="ADENYLYLTRANSFERASE AND SULFURTRANSFERASE MOCS3"/>
    <property type="match status" value="1"/>
</dbReference>
<dbReference type="Proteomes" id="UP000027581">
    <property type="component" value="Unassembled WGS sequence"/>
</dbReference>
<dbReference type="InterPro" id="IPR000594">
    <property type="entry name" value="ThiF_NAD_FAD-bd"/>
</dbReference>
<dbReference type="Pfam" id="PF00899">
    <property type="entry name" value="ThiF"/>
    <property type="match status" value="1"/>
</dbReference>
<dbReference type="CDD" id="cd00757">
    <property type="entry name" value="ThiF_MoeB_HesA_family"/>
    <property type="match status" value="1"/>
</dbReference>
<accession>A0A060S3Y6</accession>
<sequence length="566" mass="66078">MYQVVMEYLNNYQRYIYYGLFIVVGYFLHDLINYAQGESVRIGRIRKIFDLFSKVIKKVYIFFNFYERRIITLENELFYKNYDKEVIDRHGKLLNIYDIPHDSLNKIFNTKILIIGIGGLGSPVCLYLSKFGFKEIGLVDGDKVEKSNLHRQIIHKEKYIGLNKCISAKLFLKDMDADVSDCIKCYPFFLDKLNGINIIKEYDIIIDCTDNISTRFLINDLCILYKKKLIFASALGIYGQVNVYNLNNNTSNCYRCLKSFNNHSQNNDCDENGILSTVTGVIGLLQANEVIKLSIGLDEDVLTNFLTYNSFSNKLPFESLNINYKNKNCLCSMKNFKELYNFILSHNYDNINNTNNTNNANNTNYNNNNSSNKINNANNIYCNNLICFNQTNKTYIYQIDTFQFIDILNNNYSSLSFPVNQICILDVRKINNTNIYGLRNSVKWSFYEIIETFNKLQHNKHELLQIIIDKLNISNPKKNILIIVVCRRGIDSLKITKHFNNLFLNNDQYDSNKKNPTYNNNDISLYNTKNKKYNKTLLNDAQIIAYNLKGGYLQLQKKIFKNLPFL</sequence>
<evidence type="ECO:0000313" key="6">
    <source>
        <dbReference type="EMBL" id="CDO66433.1"/>
    </source>
</evidence>
<reference evidence="6" key="2">
    <citation type="submission" date="2014-05" db="EMBL/GenBank/DDBJ databases">
        <title>The genome sequences of chimpanzee malaria parasites reveal the path to human adaptation.</title>
        <authorList>
            <person name="Otto T.D."/>
            <person name="Rayner J.C."/>
            <person name="Boehme U."/>
            <person name="Pain A."/>
            <person name="Spottiswoode N."/>
            <person name="Sanders M."/>
            <person name="Quail M."/>
            <person name="Ollomo B."/>
            <person name="Renaud F."/>
            <person name="Thomas A.W."/>
            <person name="Prugnolle F."/>
            <person name="Conway D.J."/>
            <person name="Newbold C."/>
            <person name="Berriman M."/>
        </authorList>
    </citation>
    <scope>NUCLEOTIDE SEQUENCE [LARGE SCALE GENOMIC DNA]</scope>
    <source>
        <strain evidence="6">CDC</strain>
    </source>
</reference>
<keyword evidence="4" id="KW-1133">Transmembrane helix</keyword>
<feature type="transmembrane region" description="Helical" evidence="4">
    <location>
        <begin position="15"/>
        <end position="35"/>
    </location>
</feature>
<dbReference type="InterPro" id="IPR045886">
    <property type="entry name" value="ThiF/MoeB/HesA"/>
</dbReference>
<dbReference type="InterPro" id="IPR036873">
    <property type="entry name" value="Rhodanese-like_dom_sf"/>
</dbReference>
<dbReference type="GO" id="GO:0005737">
    <property type="term" value="C:cytoplasm"/>
    <property type="evidence" value="ECO:0007669"/>
    <property type="project" value="TreeGrafter"/>
</dbReference>
<organism evidence="6 7">
    <name type="scientific">Plasmodium reichenowi</name>
    <dbReference type="NCBI Taxonomy" id="5854"/>
    <lineage>
        <taxon>Eukaryota</taxon>
        <taxon>Sar</taxon>
        <taxon>Alveolata</taxon>
        <taxon>Apicomplexa</taxon>
        <taxon>Aconoidasida</taxon>
        <taxon>Haemosporida</taxon>
        <taxon>Plasmodiidae</taxon>
        <taxon>Plasmodium</taxon>
        <taxon>Plasmodium (Laverania)</taxon>
    </lineage>
</organism>
<dbReference type="GO" id="GO:0004792">
    <property type="term" value="F:thiosulfate-cyanide sulfurtransferase activity"/>
    <property type="evidence" value="ECO:0007669"/>
    <property type="project" value="TreeGrafter"/>
</dbReference>
<reference evidence="6" key="1">
    <citation type="submission" date="2014-01" db="EMBL/GenBank/DDBJ databases">
        <authorList>
            <person name="Aslett M."/>
        </authorList>
    </citation>
    <scope>NUCLEOTIDE SEQUENCE</scope>
    <source>
        <strain evidence="6">CDC</strain>
    </source>
</reference>
<keyword evidence="4" id="KW-0472">Membrane</keyword>
<keyword evidence="4" id="KW-0812">Transmembrane</keyword>
<dbReference type="InterPro" id="IPR035985">
    <property type="entry name" value="Ubiquitin-activating_enz"/>
</dbReference>
<evidence type="ECO:0000256" key="4">
    <source>
        <dbReference type="SAM" id="Phobius"/>
    </source>
</evidence>
<dbReference type="FunFam" id="3.40.50.720:FF:000033">
    <property type="entry name" value="Adenylyltransferase and sulfurtransferase MOCS3"/>
    <property type="match status" value="1"/>
</dbReference>
<dbReference type="PANTHER" id="PTHR10953">
    <property type="entry name" value="UBIQUITIN-ACTIVATING ENZYME E1"/>
    <property type="match status" value="1"/>
</dbReference>
<evidence type="ECO:0000256" key="2">
    <source>
        <dbReference type="ARBA" id="ARBA00022741"/>
    </source>
</evidence>
<dbReference type="AlphaFoldDB" id="A0A060S3Y6"/>
<protein>
    <submittedName>
        <fullName evidence="6">Ubiquitin-activating enzyme</fullName>
    </submittedName>
</protein>
<dbReference type="GO" id="GO:0042292">
    <property type="term" value="F:URM1 activating enzyme activity"/>
    <property type="evidence" value="ECO:0007669"/>
    <property type="project" value="TreeGrafter"/>
</dbReference>
<keyword evidence="7" id="KW-1185">Reference proteome</keyword>
<dbReference type="VEuPathDB" id="PlasmoDB:PRG01_1367800"/>
<evidence type="ECO:0000259" key="5">
    <source>
        <dbReference type="Pfam" id="PF00899"/>
    </source>
</evidence>
<feature type="transmembrane region" description="Helical" evidence="4">
    <location>
        <begin position="112"/>
        <end position="129"/>
    </location>
</feature>
<evidence type="ECO:0000256" key="3">
    <source>
        <dbReference type="ARBA" id="ARBA00022840"/>
    </source>
</evidence>
<dbReference type="VEuPathDB" id="PlasmoDB:PRCDC_1364300"/>
<dbReference type="SUPFAM" id="SSF69572">
    <property type="entry name" value="Activating enzymes of the ubiquitin-like proteins"/>
    <property type="match status" value="1"/>
</dbReference>
<keyword evidence="1" id="KW-0808">Transferase</keyword>
<gene>
    <name evidence="6" type="primary">Uba2</name>
    <name evidence="6" type="ORF">PRCDC_1364300</name>
</gene>
<dbReference type="EMBL" id="HG810774">
    <property type="protein sequence ID" value="CDO66433.1"/>
    <property type="molecule type" value="Genomic_DNA"/>
</dbReference>
<dbReference type="Gene3D" id="3.40.250.10">
    <property type="entry name" value="Rhodanese-like domain"/>
    <property type="match status" value="1"/>
</dbReference>